<keyword evidence="5" id="KW-0812">Transmembrane</keyword>
<evidence type="ECO:0000259" key="12">
    <source>
        <dbReference type="Pfam" id="PF08263"/>
    </source>
</evidence>
<dbReference type="SUPFAM" id="SSF52058">
    <property type="entry name" value="L domain-like"/>
    <property type="match status" value="1"/>
</dbReference>
<evidence type="ECO:0000256" key="5">
    <source>
        <dbReference type="ARBA" id="ARBA00022692"/>
    </source>
</evidence>
<dbReference type="InterPro" id="IPR013210">
    <property type="entry name" value="LRR_N_plant-typ"/>
</dbReference>
<dbReference type="Pfam" id="PF08263">
    <property type="entry name" value="LRRNT_2"/>
    <property type="match status" value="1"/>
</dbReference>
<dbReference type="AlphaFoldDB" id="A0A834YTP1"/>
<dbReference type="EMBL" id="JABCRI010000015">
    <property type="protein sequence ID" value="KAF8393135.1"/>
    <property type="molecule type" value="Genomic_DNA"/>
</dbReference>
<dbReference type="SMART" id="SM00369">
    <property type="entry name" value="LRR_TYP"/>
    <property type="match status" value="7"/>
</dbReference>
<dbReference type="Pfam" id="PF00560">
    <property type="entry name" value="LRR_1"/>
    <property type="match status" value="1"/>
</dbReference>
<dbReference type="InterPro" id="IPR055414">
    <property type="entry name" value="LRR_R13L4/SHOC2-like"/>
</dbReference>
<dbReference type="OMA" id="DEERIWF"/>
<keyword evidence="15" id="KW-1185">Reference proteome</keyword>
<dbReference type="PANTHER" id="PTHR48062:SF52">
    <property type="entry name" value="RECEPTOR-LIKE PROTEIN 8-RELATED"/>
    <property type="match status" value="1"/>
</dbReference>
<evidence type="ECO:0000256" key="8">
    <source>
        <dbReference type="ARBA" id="ARBA00022989"/>
    </source>
</evidence>
<evidence type="ECO:0008006" key="16">
    <source>
        <dbReference type="Google" id="ProtNLM"/>
    </source>
</evidence>
<evidence type="ECO:0000256" key="6">
    <source>
        <dbReference type="ARBA" id="ARBA00022729"/>
    </source>
</evidence>
<evidence type="ECO:0000313" key="15">
    <source>
        <dbReference type="Proteomes" id="UP000655225"/>
    </source>
</evidence>
<keyword evidence="7" id="KW-0677">Repeat</keyword>
<evidence type="ECO:0000256" key="4">
    <source>
        <dbReference type="ARBA" id="ARBA00022614"/>
    </source>
</evidence>
<comment type="caution">
    <text evidence="14">The sequence shown here is derived from an EMBL/GenBank/DDBJ whole genome shotgun (WGS) entry which is preliminary data.</text>
</comment>
<feature type="signal peptide" evidence="11">
    <location>
        <begin position="1"/>
        <end position="25"/>
    </location>
</feature>
<name>A0A834YTP1_TETSI</name>
<feature type="domain" description="Disease resistance R13L4/SHOC-2-like LRR" evidence="13">
    <location>
        <begin position="212"/>
        <end position="397"/>
    </location>
</feature>
<reference evidence="14 15" key="1">
    <citation type="submission" date="2020-04" db="EMBL/GenBank/DDBJ databases">
        <title>Plant Genome Project.</title>
        <authorList>
            <person name="Zhang R.-G."/>
        </authorList>
    </citation>
    <scope>NUCLEOTIDE SEQUENCE [LARGE SCALE GENOMIC DNA]</scope>
    <source>
        <strain evidence="14">YNK0</strain>
        <tissue evidence="14">Leaf</tissue>
    </source>
</reference>
<evidence type="ECO:0000256" key="11">
    <source>
        <dbReference type="SAM" id="SignalP"/>
    </source>
</evidence>
<evidence type="ECO:0000256" key="2">
    <source>
        <dbReference type="ARBA" id="ARBA00009592"/>
    </source>
</evidence>
<dbReference type="InterPro" id="IPR001611">
    <property type="entry name" value="Leu-rich_rpt"/>
</dbReference>
<organism evidence="14 15">
    <name type="scientific">Tetracentron sinense</name>
    <name type="common">Spur-leaf</name>
    <dbReference type="NCBI Taxonomy" id="13715"/>
    <lineage>
        <taxon>Eukaryota</taxon>
        <taxon>Viridiplantae</taxon>
        <taxon>Streptophyta</taxon>
        <taxon>Embryophyta</taxon>
        <taxon>Tracheophyta</taxon>
        <taxon>Spermatophyta</taxon>
        <taxon>Magnoliopsida</taxon>
        <taxon>Trochodendrales</taxon>
        <taxon>Trochodendraceae</taxon>
        <taxon>Tetracentron</taxon>
    </lineage>
</organism>
<dbReference type="InterPro" id="IPR051502">
    <property type="entry name" value="RLP_Defense_Trigger"/>
</dbReference>
<dbReference type="OrthoDB" id="4691307at2759"/>
<evidence type="ECO:0000256" key="7">
    <source>
        <dbReference type="ARBA" id="ARBA00022737"/>
    </source>
</evidence>
<feature type="chain" id="PRO_5032947076" description="Leucine-rich repeat-containing N-terminal plant-type domain-containing protein" evidence="11">
    <location>
        <begin position="26"/>
        <end position="428"/>
    </location>
</feature>
<accession>A0A834YTP1</accession>
<dbReference type="InterPro" id="IPR032675">
    <property type="entry name" value="LRR_dom_sf"/>
</dbReference>
<keyword evidence="3" id="KW-1003">Cell membrane</keyword>
<dbReference type="FunFam" id="3.80.10.10:FF:000041">
    <property type="entry name" value="LRR receptor-like serine/threonine-protein kinase ERECTA"/>
    <property type="match status" value="1"/>
</dbReference>
<evidence type="ECO:0000256" key="9">
    <source>
        <dbReference type="ARBA" id="ARBA00023136"/>
    </source>
</evidence>
<keyword evidence="6 11" id="KW-0732">Signal</keyword>
<keyword evidence="4" id="KW-0433">Leucine-rich repeat</keyword>
<keyword evidence="8" id="KW-1133">Transmembrane helix</keyword>
<comment type="similarity">
    <text evidence="2">Belongs to the RLP family.</text>
</comment>
<evidence type="ECO:0000256" key="1">
    <source>
        <dbReference type="ARBA" id="ARBA00004251"/>
    </source>
</evidence>
<comment type="subcellular location">
    <subcellularLocation>
        <location evidence="1">Cell membrane</location>
        <topology evidence="1">Single-pass type I membrane protein</topology>
    </subcellularLocation>
</comment>
<evidence type="ECO:0000256" key="3">
    <source>
        <dbReference type="ARBA" id="ARBA00022475"/>
    </source>
</evidence>
<dbReference type="Proteomes" id="UP000655225">
    <property type="component" value="Unassembled WGS sequence"/>
</dbReference>
<evidence type="ECO:0000259" key="13">
    <source>
        <dbReference type="Pfam" id="PF23598"/>
    </source>
</evidence>
<proteinExistence type="inferred from homology"/>
<feature type="domain" description="Leucine-rich repeat-containing N-terminal plant-type" evidence="12">
    <location>
        <begin position="28"/>
        <end position="72"/>
    </location>
</feature>
<dbReference type="InterPro" id="IPR003591">
    <property type="entry name" value="Leu-rich_rpt_typical-subtyp"/>
</dbReference>
<protein>
    <recommendedName>
        <fullName evidence="16">Leucine-rich repeat-containing N-terminal plant-type domain-containing protein</fullName>
    </recommendedName>
</protein>
<dbReference type="Pfam" id="PF23598">
    <property type="entry name" value="LRR_14"/>
    <property type="match status" value="1"/>
</dbReference>
<keyword evidence="10" id="KW-0325">Glycoprotein</keyword>
<evidence type="ECO:0000256" key="10">
    <source>
        <dbReference type="ARBA" id="ARBA00023180"/>
    </source>
</evidence>
<gene>
    <name evidence="14" type="ORF">HHK36_021376</name>
</gene>
<dbReference type="GO" id="GO:0005886">
    <property type="term" value="C:plasma membrane"/>
    <property type="evidence" value="ECO:0007669"/>
    <property type="project" value="UniProtKB-SubCell"/>
</dbReference>
<keyword evidence="9" id="KW-0472">Membrane</keyword>
<dbReference type="PANTHER" id="PTHR48062">
    <property type="entry name" value="RECEPTOR-LIKE PROTEIN 14"/>
    <property type="match status" value="1"/>
</dbReference>
<sequence length="428" mass="48631">MERHLLIKFLLWVSLVLLELHGYLGCLDEERIALLEFKASVNWIKADHGPLLHTWFDDIASDCCTWERLKCNRTTARVIDLELNDTRQSYDADEERIWFLNMALFLPFQELQHLDLSRNSFDGWVMNEGLSNLLLENNDVNIRVLENTLWMVFTSFHTLGFERLSTLKRLEFLNLGGNRFNNSILQSLGALTSLKTLILIDNRLEGSFPAQELAALSNLQMLDLSLNGLNDSCTDQELGTLSNLEILDLSYNKFVGSIPLTIAALTSLAVLSLGGNTLNDSQPIQGLCELKNLEELDLSVNNFEGILPPCLKNLTSLRMLDLSWNHFRGNIPSSIITSLSSLEYISLSHNHFEGTFLFNSFANHSKLEVVELLSDDGKLEVETQFPTWIPTFQLKILIISNCKLNKYTGAIPEFISNQYNLRIVDLFP</sequence>
<evidence type="ECO:0000313" key="14">
    <source>
        <dbReference type="EMBL" id="KAF8393135.1"/>
    </source>
</evidence>
<dbReference type="Gene3D" id="3.80.10.10">
    <property type="entry name" value="Ribonuclease Inhibitor"/>
    <property type="match status" value="4"/>
</dbReference>